<dbReference type="GO" id="GO:0005829">
    <property type="term" value="C:cytosol"/>
    <property type="evidence" value="ECO:0007669"/>
    <property type="project" value="TreeGrafter"/>
</dbReference>
<keyword evidence="17" id="KW-1185">Reference proteome</keyword>
<dbReference type="SUPFAM" id="SSF53613">
    <property type="entry name" value="Ribokinase-like"/>
    <property type="match status" value="1"/>
</dbReference>
<dbReference type="Proteomes" id="UP000244441">
    <property type="component" value="Chromosome"/>
</dbReference>
<comment type="catalytic activity">
    <reaction evidence="9">
        <text>2-dehydro-3-deoxy-D-gluconate + ATP = 2-dehydro-3-deoxy-6-phospho-D-gluconate + ADP + H(+)</text>
        <dbReference type="Rhea" id="RHEA:14797"/>
        <dbReference type="ChEBI" id="CHEBI:15378"/>
        <dbReference type="ChEBI" id="CHEBI:30616"/>
        <dbReference type="ChEBI" id="CHEBI:57569"/>
        <dbReference type="ChEBI" id="CHEBI:57990"/>
        <dbReference type="ChEBI" id="CHEBI:456216"/>
        <dbReference type="EC" id="2.7.1.45"/>
    </reaction>
</comment>
<evidence type="ECO:0000256" key="2">
    <source>
        <dbReference type="ARBA" id="ARBA00022679"/>
    </source>
</evidence>
<evidence type="ECO:0000256" key="10">
    <source>
        <dbReference type="ARBA" id="ARBA00054997"/>
    </source>
</evidence>
<dbReference type="GO" id="GO:0019698">
    <property type="term" value="P:D-galacturonate catabolic process"/>
    <property type="evidence" value="ECO:0007669"/>
    <property type="project" value="TreeGrafter"/>
</dbReference>
<keyword evidence="3" id="KW-0547">Nucleotide-binding</keyword>
<dbReference type="InterPro" id="IPR002173">
    <property type="entry name" value="Carboh/pur_kinase_PfkB_CS"/>
</dbReference>
<dbReference type="RefSeq" id="WP_108601027.1">
    <property type="nucleotide sequence ID" value="NZ_CP026604.1"/>
</dbReference>
<dbReference type="GO" id="GO:0008673">
    <property type="term" value="F:2-dehydro-3-deoxygluconokinase activity"/>
    <property type="evidence" value="ECO:0007669"/>
    <property type="project" value="UniProtKB-EC"/>
</dbReference>
<gene>
    <name evidence="16" type="ORF">C2869_00160</name>
</gene>
<accession>A0A2S0VL65</accession>
<proteinExistence type="inferred from homology"/>
<dbReference type="GO" id="GO:0006974">
    <property type="term" value="P:DNA damage response"/>
    <property type="evidence" value="ECO:0007669"/>
    <property type="project" value="TreeGrafter"/>
</dbReference>
<dbReference type="EMBL" id="CP026604">
    <property type="protein sequence ID" value="AWB64948.1"/>
    <property type="molecule type" value="Genomic_DNA"/>
</dbReference>
<dbReference type="InterPro" id="IPR050306">
    <property type="entry name" value="PfkB_Carbo_kinase"/>
</dbReference>
<organism evidence="16 17">
    <name type="scientific">Saccharobesus litoralis</name>
    <dbReference type="NCBI Taxonomy" id="2172099"/>
    <lineage>
        <taxon>Bacteria</taxon>
        <taxon>Pseudomonadati</taxon>
        <taxon>Pseudomonadota</taxon>
        <taxon>Gammaproteobacteria</taxon>
        <taxon>Alteromonadales</taxon>
        <taxon>Alteromonadaceae</taxon>
        <taxon>Saccharobesus</taxon>
    </lineage>
</organism>
<evidence type="ECO:0000256" key="3">
    <source>
        <dbReference type="ARBA" id="ARBA00022741"/>
    </source>
</evidence>
<dbReference type="PANTHER" id="PTHR43085:SF15">
    <property type="entry name" value="2-DEHYDRO-3-DEOXYGLUCONOKINASE"/>
    <property type="match status" value="1"/>
</dbReference>
<dbReference type="AlphaFoldDB" id="A0A2S0VL65"/>
<evidence type="ECO:0000256" key="8">
    <source>
        <dbReference type="ARBA" id="ARBA00044254"/>
    </source>
</evidence>
<evidence type="ECO:0000256" key="12">
    <source>
        <dbReference type="ARBA" id="ARBA00067931"/>
    </source>
</evidence>
<evidence type="ECO:0000313" key="16">
    <source>
        <dbReference type="EMBL" id="AWB64948.1"/>
    </source>
</evidence>
<reference evidence="16 17" key="1">
    <citation type="submission" date="2018-01" db="EMBL/GenBank/DDBJ databases">
        <title>Genome sequence of a Cantenovulum-like bacteria.</title>
        <authorList>
            <person name="Tan W.R."/>
            <person name="Lau N.-S."/>
            <person name="Go F."/>
            <person name="Amirul A.-A.A."/>
        </authorList>
    </citation>
    <scope>NUCLEOTIDE SEQUENCE [LARGE SCALE GENOMIC DNA]</scope>
    <source>
        <strain evidence="16 17">CCB-QB4</strain>
    </source>
</reference>
<evidence type="ECO:0000313" key="17">
    <source>
        <dbReference type="Proteomes" id="UP000244441"/>
    </source>
</evidence>
<dbReference type="CDD" id="cd01166">
    <property type="entry name" value="KdgK"/>
    <property type="match status" value="1"/>
</dbReference>
<dbReference type="Gene3D" id="3.40.1190.20">
    <property type="match status" value="1"/>
</dbReference>
<protein>
    <recommendedName>
        <fullName evidence="12">2-dehydro-3-deoxygluconokinase</fullName>
        <ecNumber evidence="11">2.7.1.45</ecNumber>
    </recommendedName>
    <alternativeName>
        <fullName evidence="13">2-keto-3-deoxygluconokinase</fullName>
    </alternativeName>
    <alternativeName>
        <fullName evidence="14">3-deoxy-2-oxo-D-gluconate kinase</fullName>
    </alternativeName>
    <alternativeName>
        <fullName evidence="8">KDG kinase</fullName>
    </alternativeName>
</protein>
<dbReference type="PANTHER" id="PTHR43085">
    <property type="entry name" value="HEXOKINASE FAMILY MEMBER"/>
    <property type="match status" value="1"/>
</dbReference>
<dbReference type="PROSITE" id="PS00584">
    <property type="entry name" value="PFKB_KINASES_2"/>
    <property type="match status" value="1"/>
</dbReference>
<feature type="domain" description="Carbohydrate kinase PfkB" evidence="15">
    <location>
        <begin position="10"/>
        <end position="310"/>
    </location>
</feature>
<comment type="function">
    <text evidence="10">Catalyzes the phosphorylation of 2-keto-3-deoxygluconate (KDG) to produce 2-keto-3-deoxy-6-phosphogluconate (KDPG).</text>
</comment>
<dbReference type="KEGG" id="cate:C2869_00160"/>
<keyword evidence="4 16" id="KW-0418">Kinase</keyword>
<evidence type="ECO:0000256" key="1">
    <source>
        <dbReference type="ARBA" id="ARBA00010688"/>
    </source>
</evidence>
<dbReference type="EC" id="2.7.1.45" evidence="11"/>
<evidence type="ECO:0000259" key="15">
    <source>
        <dbReference type="Pfam" id="PF00294"/>
    </source>
</evidence>
<dbReference type="GO" id="GO:0042840">
    <property type="term" value="P:D-glucuronate catabolic process"/>
    <property type="evidence" value="ECO:0007669"/>
    <property type="project" value="TreeGrafter"/>
</dbReference>
<keyword evidence="5" id="KW-0067">ATP-binding</keyword>
<comment type="similarity">
    <text evidence="1">Belongs to the carbohydrate kinase PfkB family.</text>
</comment>
<name>A0A2S0VL65_9ALTE</name>
<dbReference type="GO" id="GO:0005524">
    <property type="term" value="F:ATP binding"/>
    <property type="evidence" value="ECO:0007669"/>
    <property type="project" value="UniProtKB-KW"/>
</dbReference>
<evidence type="ECO:0000256" key="13">
    <source>
        <dbReference type="ARBA" id="ARBA00075711"/>
    </source>
</evidence>
<evidence type="ECO:0000256" key="6">
    <source>
        <dbReference type="ARBA" id="ARBA00023277"/>
    </source>
</evidence>
<evidence type="ECO:0000256" key="7">
    <source>
        <dbReference type="ARBA" id="ARBA00043951"/>
    </source>
</evidence>
<sequence length="319" mass="35467">MSNSGNPTFRIAFVGECMIELQEDAQGVIHKGFAGDTLNTALYMARLSYLHNAEVQYVTGLGLDSFSQAMIENWQSEGIACDYIRRFENKLPGLYFVEVDEDGERSFQYWRGQAAARDLFSGSEFDKQLNEIAEFDYIYLSGISLAILPEEGKQRLVDWLNQSRANGAKVCFDNNYRPKLWANKQETQKWYSKVLQATDIACHTFDDDQLIWGDTEPSQAFERLQGFGVSEIILKRGTEPCLIEIDGGVTQSIPAIKVAKENLADTNAAGDSFSAGYLSARLAGQAPAESAAIAHRVASTVVQHRGAIIPRDVMPKIEL</sequence>
<evidence type="ECO:0000256" key="4">
    <source>
        <dbReference type="ARBA" id="ARBA00022777"/>
    </source>
</evidence>
<dbReference type="Pfam" id="PF00294">
    <property type="entry name" value="PfkB"/>
    <property type="match status" value="1"/>
</dbReference>
<dbReference type="FunFam" id="3.40.1190.20:FF:000011">
    <property type="entry name" value="2-dehydro-3-deoxygluconokinase, putative"/>
    <property type="match status" value="1"/>
</dbReference>
<dbReference type="InterPro" id="IPR011611">
    <property type="entry name" value="PfkB_dom"/>
</dbReference>
<evidence type="ECO:0000256" key="14">
    <source>
        <dbReference type="ARBA" id="ARBA00080545"/>
    </source>
</evidence>
<dbReference type="OrthoDB" id="9776822at2"/>
<evidence type="ECO:0000256" key="9">
    <source>
        <dbReference type="ARBA" id="ARBA00050729"/>
    </source>
</evidence>
<evidence type="ECO:0000256" key="5">
    <source>
        <dbReference type="ARBA" id="ARBA00022840"/>
    </source>
</evidence>
<dbReference type="InterPro" id="IPR029056">
    <property type="entry name" value="Ribokinase-like"/>
</dbReference>
<comment type="pathway">
    <text evidence="7">Carbohydrate acid metabolism; 2-dehydro-3-deoxy-D-gluconate degradation; D-glyceraldehyde 3-phosphate and pyruvate from 2-dehydro-3-deoxy-D-gluconate: step 1/2.</text>
</comment>
<keyword evidence="6" id="KW-0119">Carbohydrate metabolism</keyword>
<evidence type="ECO:0000256" key="11">
    <source>
        <dbReference type="ARBA" id="ARBA00066369"/>
    </source>
</evidence>
<keyword evidence="2" id="KW-0808">Transferase</keyword>